<proteinExistence type="inferred from homology"/>
<evidence type="ECO:0000256" key="17">
    <source>
        <dbReference type="SAM" id="Phobius"/>
    </source>
</evidence>
<dbReference type="Gene3D" id="1.10.3430.10">
    <property type="entry name" value="Ammonium transporter AmtB like domains"/>
    <property type="match status" value="1"/>
</dbReference>
<keyword evidence="7 17" id="KW-1133">Transmembrane helix</keyword>
<evidence type="ECO:0000256" key="13">
    <source>
        <dbReference type="ARBA" id="ARBA00036550"/>
    </source>
</evidence>
<evidence type="ECO:0000313" key="19">
    <source>
        <dbReference type="Ensembl" id="ENSECAP00000041581.1"/>
    </source>
</evidence>
<keyword evidence="5" id="KW-1003">Cell membrane</keyword>
<dbReference type="GO" id="GO:0097272">
    <property type="term" value="P:ammonium homeostasis"/>
    <property type="evidence" value="ECO:0000318"/>
    <property type="project" value="GO_Central"/>
</dbReference>
<feature type="transmembrane region" description="Helical" evidence="17">
    <location>
        <begin position="92"/>
        <end position="111"/>
    </location>
</feature>
<dbReference type="PANTHER" id="PTHR11730">
    <property type="entry name" value="AMMONIUM TRANSPORTER"/>
    <property type="match status" value="1"/>
</dbReference>
<dbReference type="GO" id="GO:0042802">
    <property type="term" value="F:identical protein binding"/>
    <property type="evidence" value="ECO:0007669"/>
    <property type="project" value="Ensembl"/>
</dbReference>
<dbReference type="FunFam" id="1.10.3430.10:FF:000001">
    <property type="entry name" value="Ammonium transporter Rh type C"/>
    <property type="match status" value="1"/>
</dbReference>
<dbReference type="SMR" id="A0A3Q2I1P1"/>
<keyword evidence="6 17" id="KW-0812">Transmembrane</keyword>
<name>A0A3Q2I1P1_HORSE</name>
<evidence type="ECO:0000256" key="16">
    <source>
        <dbReference type="ARBA" id="ARBA00045133"/>
    </source>
</evidence>
<feature type="transmembrane region" description="Helical" evidence="17">
    <location>
        <begin position="152"/>
        <end position="174"/>
    </location>
</feature>
<evidence type="ECO:0000313" key="20">
    <source>
        <dbReference type="Proteomes" id="UP000002281"/>
    </source>
</evidence>
<evidence type="ECO:0000256" key="3">
    <source>
        <dbReference type="ARBA" id="ARBA00011233"/>
    </source>
</evidence>
<evidence type="ECO:0000256" key="12">
    <source>
        <dbReference type="ARBA" id="ARBA00036492"/>
    </source>
</evidence>
<reference evidence="19 20" key="1">
    <citation type="journal article" date="2009" name="Science">
        <title>Genome sequence, comparative analysis, and population genetics of the domestic horse.</title>
        <authorList>
            <consortium name="Broad Institute Genome Sequencing Platform"/>
            <consortium name="Broad Institute Whole Genome Assembly Team"/>
            <person name="Wade C.M."/>
            <person name="Giulotto E."/>
            <person name="Sigurdsson S."/>
            <person name="Zoli M."/>
            <person name="Gnerre S."/>
            <person name="Imsland F."/>
            <person name="Lear T.L."/>
            <person name="Adelson D.L."/>
            <person name="Bailey E."/>
            <person name="Bellone R.R."/>
            <person name="Bloecker H."/>
            <person name="Distl O."/>
            <person name="Edgar R.C."/>
            <person name="Garber M."/>
            <person name="Leeb T."/>
            <person name="Mauceli E."/>
            <person name="MacLeod J.N."/>
            <person name="Penedo M.C.T."/>
            <person name="Raison J.M."/>
            <person name="Sharpe T."/>
            <person name="Vogel J."/>
            <person name="Andersson L."/>
            <person name="Antczak D.F."/>
            <person name="Biagi T."/>
            <person name="Binns M.M."/>
            <person name="Chowdhary B.P."/>
            <person name="Coleman S.J."/>
            <person name="Della Valle G."/>
            <person name="Fryc S."/>
            <person name="Guerin G."/>
            <person name="Hasegawa T."/>
            <person name="Hill E.W."/>
            <person name="Jurka J."/>
            <person name="Kiialainen A."/>
            <person name="Lindgren G."/>
            <person name="Liu J."/>
            <person name="Magnani E."/>
            <person name="Mickelson J.R."/>
            <person name="Murray J."/>
            <person name="Nergadze S.G."/>
            <person name="Onofrio R."/>
            <person name="Pedroni S."/>
            <person name="Piras M.F."/>
            <person name="Raudsepp T."/>
            <person name="Rocchi M."/>
            <person name="Roeed K.H."/>
            <person name="Ryder O.A."/>
            <person name="Searle S."/>
            <person name="Skow L."/>
            <person name="Swinburne J.E."/>
            <person name="Syvaenen A.C."/>
            <person name="Tozaki T."/>
            <person name="Valberg S.J."/>
            <person name="Vaudin M."/>
            <person name="White J.R."/>
            <person name="Zody M.C."/>
            <person name="Lander E.S."/>
            <person name="Lindblad-Toh K."/>
        </authorList>
    </citation>
    <scope>NUCLEOTIDE SEQUENCE [LARGE SCALE GENOMIC DNA]</scope>
    <source>
        <strain evidence="19 20">Thoroughbred</strain>
    </source>
</reference>
<dbReference type="GO" id="GO:0070634">
    <property type="term" value="P:transepithelial ammonium transport"/>
    <property type="evidence" value="ECO:0007669"/>
    <property type="project" value="Ensembl"/>
</dbReference>
<dbReference type="SUPFAM" id="SSF111352">
    <property type="entry name" value="Ammonium transporter"/>
    <property type="match status" value="1"/>
</dbReference>
<keyword evidence="20" id="KW-1185">Reference proteome</keyword>
<dbReference type="InterPro" id="IPR029020">
    <property type="entry name" value="Ammonium/urea_transptr"/>
</dbReference>
<dbReference type="InParanoid" id="A0A3Q2I1P1"/>
<gene>
    <name evidence="19 21" type="primary">RHCG</name>
</gene>
<evidence type="ECO:0000313" key="21">
    <source>
        <dbReference type="VGNC" id="VGNC:22366"/>
    </source>
</evidence>
<dbReference type="GO" id="GO:0016324">
    <property type="term" value="C:apical plasma membrane"/>
    <property type="evidence" value="ECO:0000318"/>
    <property type="project" value="GO_Central"/>
</dbReference>
<dbReference type="PRINTS" id="PR00342">
    <property type="entry name" value="RHESUSRHD"/>
</dbReference>
<evidence type="ECO:0000256" key="9">
    <source>
        <dbReference type="ARBA" id="ARBA00023177"/>
    </source>
</evidence>
<reference evidence="19" key="3">
    <citation type="submission" date="2025-09" db="UniProtKB">
        <authorList>
            <consortium name="Ensembl"/>
        </authorList>
    </citation>
    <scope>IDENTIFICATION</scope>
    <source>
        <strain evidence="19">Thoroughbred</strain>
    </source>
</reference>
<keyword evidence="4" id="KW-0813">Transport</keyword>
<comment type="subunit">
    <text evidence="3">Homotrimer.</text>
</comment>
<dbReference type="GO" id="GO:0006873">
    <property type="term" value="P:intracellular monoatomic ion homeostasis"/>
    <property type="evidence" value="ECO:0007669"/>
    <property type="project" value="Ensembl"/>
</dbReference>
<evidence type="ECO:0000256" key="4">
    <source>
        <dbReference type="ARBA" id="ARBA00022448"/>
    </source>
</evidence>
<comment type="catalytic activity">
    <reaction evidence="12">
        <text>methylamine(out) = methylamine(in)</text>
        <dbReference type="Rhea" id="RHEA:74391"/>
        <dbReference type="ChEBI" id="CHEBI:59338"/>
    </reaction>
    <physiologicalReaction direction="left-to-right" evidence="12">
        <dbReference type="Rhea" id="RHEA:74392"/>
    </physiologicalReaction>
</comment>
<accession>A0A3Q2I1P1</accession>
<feature type="transmembrane region" description="Helical" evidence="17">
    <location>
        <begin position="180"/>
        <end position="201"/>
    </location>
</feature>
<dbReference type="GO" id="GO:0005886">
    <property type="term" value="C:plasma membrane"/>
    <property type="evidence" value="ECO:0000318"/>
    <property type="project" value="GO_Central"/>
</dbReference>
<dbReference type="GO" id="GO:0072488">
    <property type="term" value="P:ammonium transmembrane transport"/>
    <property type="evidence" value="ECO:0000318"/>
    <property type="project" value="GO_Central"/>
</dbReference>
<comment type="catalytic activity">
    <reaction evidence="13">
        <text>NH4(+)(in) = NH4(+)(out)</text>
        <dbReference type="Rhea" id="RHEA:28747"/>
        <dbReference type="ChEBI" id="CHEBI:28938"/>
    </reaction>
    <physiologicalReaction direction="left-to-right" evidence="13">
        <dbReference type="Rhea" id="RHEA:28748"/>
    </physiologicalReaction>
    <physiologicalReaction direction="right-to-left" evidence="13">
        <dbReference type="Rhea" id="RHEA:28749"/>
    </physiologicalReaction>
</comment>
<evidence type="ECO:0000256" key="5">
    <source>
        <dbReference type="ARBA" id="ARBA00022475"/>
    </source>
</evidence>
<evidence type="ECO:0000256" key="11">
    <source>
        <dbReference type="ARBA" id="ARBA00036376"/>
    </source>
</evidence>
<evidence type="ECO:0000256" key="8">
    <source>
        <dbReference type="ARBA" id="ARBA00023136"/>
    </source>
</evidence>
<evidence type="ECO:0000256" key="2">
    <source>
        <dbReference type="ARBA" id="ARBA00011036"/>
    </source>
</evidence>
<feature type="transmembrane region" description="Helical" evidence="17">
    <location>
        <begin position="252"/>
        <end position="271"/>
    </location>
</feature>
<protein>
    <recommendedName>
        <fullName evidence="14">Ammonium transporter Rh type C</fullName>
    </recommendedName>
    <alternativeName>
        <fullName evidence="15">Rhesus blood group family type C glycoprotein</fullName>
    </alternativeName>
</protein>
<dbReference type="Bgee" id="ENSECAG00000008418">
    <property type="expression patterns" value="Expressed in testis and 3 other cell types or tissues"/>
</dbReference>
<feature type="transmembrane region" description="Helical" evidence="17">
    <location>
        <begin position="213"/>
        <end position="232"/>
    </location>
</feature>
<evidence type="ECO:0000256" key="1">
    <source>
        <dbReference type="ARBA" id="ARBA00004424"/>
    </source>
</evidence>
<dbReference type="Pfam" id="PF00909">
    <property type="entry name" value="Ammonium_transp"/>
    <property type="match status" value="1"/>
</dbReference>
<keyword evidence="9" id="KW-0924">Ammonia transport</keyword>
<feature type="transmembrane region" description="Helical" evidence="17">
    <location>
        <begin position="308"/>
        <end position="325"/>
    </location>
</feature>
<dbReference type="Proteomes" id="UP000002281">
    <property type="component" value="Chromosome 1"/>
</dbReference>
<feature type="domain" description="Ammonium transporter AmtB-like" evidence="18">
    <location>
        <begin position="54"/>
        <end position="365"/>
    </location>
</feature>
<comment type="subcellular location">
    <subcellularLocation>
        <location evidence="1">Apical cell membrane</location>
        <topology evidence="1">Multi-pass membrane protein</topology>
    </subcellularLocation>
</comment>
<feature type="transmembrane region" description="Helical" evidence="17">
    <location>
        <begin position="117"/>
        <end position="145"/>
    </location>
</feature>
<evidence type="ECO:0000256" key="10">
    <source>
        <dbReference type="ARBA" id="ARBA00023180"/>
    </source>
</evidence>
<sequence>MVWNTNLRWRLPVTCLLLEVALVVLFCIFVRYDPDADAHWMDEKLAGNISSDLENEFYYRYPSFQDVHVMIFVGFGFLMTFLQRYGYSGVGFNFLLAAFGIQWALLLQGWLHCYREGYILIGVENLINADFCVGSVCVAFGALLGKVSPIQLLIMTLFQVTLFSGNEFILLSLLEVKDAGGSMTIHTFGAYFGLTVSWILYRPNLHHSKQPQSPVYHSDLFAMIGTLFLWIYWPSFNSAVSSHGDAQHRAAINTYCSLAACVLTSVALSSALHKKGKLDMVHIQNATLAGGVAVGTAAEMMLMPYGSLIVGFSSGIISTLGFVYLKPFLESRLRIQDTCGIHNLHGIPGIIGGITGAVTAAFANSAVYGEEGCLNTRGLPSVLSTPPSDPQNLKLPGQGRHRLRRSSWCCRAGNTGARQAAPSLVSWPWGVSTLPSPPPGGLPESGEGGVGDKASVLQVLAAGSLPLGSWWSHPEKSRQGWGWGWGWTQALLRGN</sequence>
<evidence type="ECO:0000256" key="7">
    <source>
        <dbReference type="ARBA" id="ARBA00022989"/>
    </source>
</evidence>
<dbReference type="GO" id="GO:0030506">
    <property type="term" value="F:ankyrin binding"/>
    <property type="evidence" value="ECO:0007669"/>
    <property type="project" value="Ensembl"/>
</dbReference>
<evidence type="ECO:0000259" key="18">
    <source>
        <dbReference type="Pfam" id="PF00909"/>
    </source>
</evidence>
<comment type="similarity">
    <text evidence="2">Belongs to the ammonium transporter (TC 2.A.49) family. Rh subfamily.</text>
</comment>
<organism evidence="19 20">
    <name type="scientific">Equus caballus</name>
    <name type="common">Horse</name>
    <dbReference type="NCBI Taxonomy" id="9796"/>
    <lineage>
        <taxon>Eukaryota</taxon>
        <taxon>Metazoa</taxon>
        <taxon>Chordata</taxon>
        <taxon>Craniata</taxon>
        <taxon>Vertebrata</taxon>
        <taxon>Euteleostomi</taxon>
        <taxon>Mammalia</taxon>
        <taxon>Eutheria</taxon>
        <taxon>Laurasiatheria</taxon>
        <taxon>Perissodactyla</taxon>
        <taxon>Equidae</taxon>
        <taxon>Equus</taxon>
    </lineage>
</organism>
<keyword evidence="8 17" id="KW-0472">Membrane</keyword>
<dbReference type="VGNC" id="VGNC:22366">
    <property type="gene designation" value="RHCG"/>
</dbReference>
<dbReference type="GeneTree" id="ENSGT00950000182844"/>
<dbReference type="GO" id="GO:0016323">
    <property type="term" value="C:basolateral plasma membrane"/>
    <property type="evidence" value="ECO:0000318"/>
    <property type="project" value="GO_Central"/>
</dbReference>
<dbReference type="FunCoup" id="A0A3Q2I1P1">
    <property type="interactions" value="61"/>
</dbReference>
<evidence type="ECO:0000256" key="15">
    <source>
        <dbReference type="ARBA" id="ARBA00042618"/>
    </source>
</evidence>
<dbReference type="InterPro" id="IPR002229">
    <property type="entry name" value="RhesusRHD"/>
</dbReference>
<dbReference type="PANTHER" id="PTHR11730:SF30">
    <property type="entry name" value="AMMONIUM TRANSPORTER RH TYPE C"/>
    <property type="match status" value="1"/>
</dbReference>
<feature type="transmembrane region" description="Helical" evidence="17">
    <location>
        <begin position="67"/>
        <end position="85"/>
    </location>
</feature>
<dbReference type="AlphaFoldDB" id="A0A3Q2I1P1"/>
<reference evidence="19" key="2">
    <citation type="submission" date="2025-08" db="UniProtKB">
        <authorList>
            <consortium name="Ensembl"/>
        </authorList>
    </citation>
    <scope>IDENTIFICATION</scope>
    <source>
        <strain evidence="19">Thoroughbred</strain>
    </source>
</reference>
<dbReference type="GO" id="GO:0006885">
    <property type="term" value="P:regulation of pH"/>
    <property type="evidence" value="ECO:0007669"/>
    <property type="project" value="Ensembl"/>
</dbReference>
<keyword evidence="10" id="KW-0325">Glycoprotein</keyword>
<comment type="catalytic activity">
    <reaction evidence="11">
        <text>CO2(out) = CO2(in)</text>
        <dbReference type="Rhea" id="RHEA:74891"/>
        <dbReference type="ChEBI" id="CHEBI:16526"/>
    </reaction>
    <physiologicalReaction direction="left-to-right" evidence="11">
        <dbReference type="Rhea" id="RHEA:74892"/>
    </physiologicalReaction>
</comment>
<dbReference type="PaxDb" id="9796-ENSECAP00000041581"/>
<dbReference type="Ensembl" id="ENSECAT00000041498.2">
    <property type="protein sequence ID" value="ENSECAP00000041581.1"/>
    <property type="gene ID" value="ENSECAG00000008418.3"/>
</dbReference>
<comment type="function">
    <text evidence="16">Ammonium transporter involved in the maintenance of acid-base homeostasis. Transports ammonium and its related derivative methylammonium across the plasma membrane of epithelial cells likely contributing to renal transepithelial ammonia transport and ammonia metabolism. Postulated to primarily mediate an electroneutral bidirectional transport of NH3 ammonia species according to a mechanism that implies interaction of an NH4(+) ion with acidic residues of the pore entry followed by dissociation of NH4(+) into NH3 and H(+). As a result NH3 transits through the central pore and is protonated on the extracellular side reforming NH4(+). May act as a CO2 channel providing for renal acid secretion.</text>
</comment>
<evidence type="ECO:0000256" key="14">
    <source>
        <dbReference type="ARBA" id="ARBA00041036"/>
    </source>
</evidence>
<evidence type="ECO:0000256" key="6">
    <source>
        <dbReference type="ARBA" id="ARBA00022692"/>
    </source>
</evidence>
<feature type="transmembrane region" description="Helical" evidence="17">
    <location>
        <begin position="12"/>
        <end position="32"/>
    </location>
</feature>
<dbReference type="InterPro" id="IPR024041">
    <property type="entry name" value="NH4_transpt_AmtB-like_dom"/>
</dbReference>
<dbReference type="STRING" id="9796.ENSECAP00000041581"/>
<dbReference type="GO" id="GO:0035379">
    <property type="term" value="F:carbon dioxide transmembrane transporter activity"/>
    <property type="evidence" value="ECO:0007669"/>
    <property type="project" value="Ensembl"/>
</dbReference>
<dbReference type="GO" id="GO:0008519">
    <property type="term" value="F:ammonium channel activity"/>
    <property type="evidence" value="ECO:0000318"/>
    <property type="project" value="GO_Central"/>
</dbReference>